<keyword evidence="4" id="KW-0238">DNA-binding</keyword>
<dbReference type="RefSeq" id="WP_184994359.1">
    <property type="nucleotide sequence ID" value="NZ_BOMK01000042.1"/>
</dbReference>
<protein>
    <submittedName>
        <fullName evidence="7">RNA polymerase sigma factor (Sigma-70 family)</fullName>
    </submittedName>
</protein>
<organism evidence="7 8">
    <name type="scientific">Actinoplanes digitatis</name>
    <dbReference type="NCBI Taxonomy" id="1868"/>
    <lineage>
        <taxon>Bacteria</taxon>
        <taxon>Bacillati</taxon>
        <taxon>Actinomycetota</taxon>
        <taxon>Actinomycetes</taxon>
        <taxon>Micromonosporales</taxon>
        <taxon>Micromonosporaceae</taxon>
        <taxon>Actinoplanes</taxon>
    </lineage>
</organism>
<proteinExistence type="inferred from homology"/>
<dbReference type="AlphaFoldDB" id="A0A7W7HYD4"/>
<dbReference type="Gene3D" id="1.10.1740.10">
    <property type="match status" value="1"/>
</dbReference>
<evidence type="ECO:0000256" key="2">
    <source>
        <dbReference type="ARBA" id="ARBA00023015"/>
    </source>
</evidence>
<dbReference type="GO" id="GO:0006352">
    <property type="term" value="P:DNA-templated transcription initiation"/>
    <property type="evidence" value="ECO:0007669"/>
    <property type="project" value="InterPro"/>
</dbReference>
<dbReference type="GO" id="GO:0016987">
    <property type="term" value="F:sigma factor activity"/>
    <property type="evidence" value="ECO:0007669"/>
    <property type="project" value="UniProtKB-KW"/>
</dbReference>
<dbReference type="SUPFAM" id="SSF88659">
    <property type="entry name" value="Sigma3 and sigma4 domains of RNA polymerase sigma factors"/>
    <property type="match status" value="1"/>
</dbReference>
<dbReference type="SUPFAM" id="SSF88946">
    <property type="entry name" value="Sigma2 domain of RNA polymerase sigma factors"/>
    <property type="match status" value="1"/>
</dbReference>
<dbReference type="InterPro" id="IPR007627">
    <property type="entry name" value="RNA_pol_sigma70_r2"/>
</dbReference>
<reference evidence="7 8" key="1">
    <citation type="submission" date="2020-08" db="EMBL/GenBank/DDBJ databases">
        <title>Sequencing the genomes of 1000 actinobacteria strains.</title>
        <authorList>
            <person name="Klenk H.-P."/>
        </authorList>
    </citation>
    <scope>NUCLEOTIDE SEQUENCE [LARGE SCALE GENOMIC DNA]</scope>
    <source>
        <strain evidence="7 8">DSM 43149</strain>
    </source>
</reference>
<dbReference type="InterPro" id="IPR036388">
    <property type="entry name" value="WH-like_DNA-bd_sf"/>
</dbReference>
<dbReference type="InterPro" id="IPR039425">
    <property type="entry name" value="RNA_pol_sigma-70-like"/>
</dbReference>
<keyword evidence="2" id="KW-0805">Transcription regulation</keyword>
<keyword evidence="5" id="KW-0804">Transcription</keyword>
<keyword evidence="8" id="KW-1185">Reference proteome</keyword>
<evidence type="ECO:0000256" key="5">
    <source>
        <dbReference type="ARBA" id="ARBA00023163"/>
    </source>
</evidence>
<dbReference type="Pfam" id="PF04542">
    <property type="entry name" value="Sigma70_r2"/>
    <property type="match status" value="1"/>
</dbReference>
<dbReference type="InterPro" id="IPR013324">
    <property type="entry name" value="RNA_pol_sigma_r3/r4-like"/>
</dbReference>
<keyword evidence="3" id="KW-0731">Sigma factor</keyword>
<comment type="caution">
    <text evidence="7">The sequence shown here is derived from an EMBL/GenBank/DDBJ whole genome shotgun (WGS) entry which is preliminary data.</text>
</comment>
<name>A0A7W7HYD4_9ACTN</name>
<dbReference type="PANTHER" id="PTHR43133">
    <property type="entry name" value="RNA POLYMERASE ECF-TYPE SIGMA FACTO"/>
    <property type="match status" value="1"/>
</dbReference>
<dbReference type="GO" id="GO:0003677">
    <property type="term" value="F:DNA binding"/>
    <property type="evidence" value="ECO:0007669"/>
    <property type="project" value="UniProtKB-KW"/>
</dbReference>
<dbReference type="NCBIfam" id="TIGR02937">
    <property type="entry name" value="sigma70-ECF"/>
    <property type="match status" value="1"/>
</dbReference>
<evidence type="ECO:0000313" key="8">
    <source>
        <dbReference type="Proteomes" id="UP000578112"/>
    </source>
</evidence>
<dbReference type="InterPro" id="IPR013325">
    <property type="entry name" value="RNA_pol_sigma_r2"/>
</dbReference>
<evidence type="ECO:0000256" key="3">
    <source>
        <dbReference type="ARBA" id="ARBA00023082"/>
    </source>
</evidence>
<dbReference type="InterPro" id="IPR014284">
    <property type="entry name" value="RNA_pol_sigma-70_dom"/>
</dbReference>
<dbReference type="EMBL" id="JACHNH010000001">
    <property type="protein sequence ID" value="MBB4762990.1"/>
    <property type="molecule type" value="Genomic_DNA"/>
</dbReference>
<sequence>MTPDDVAELLDRAADGDAAAWNTIVEDYSVLLRSVVRGFRLGEARSADAVQLTWLRLIQNLDRIRDPRSLAGWLRITAYRICVNMIRESAHELPVDGYEDRTVLRYGSAGSEAGPEESLLRRERVTLVRRAVGRLPERHRELLTMLLASPPLSYGEISDRLGIPIGSIGPTRARILQRLRMDLESQDVRDFALG</sequence>
<evidence type="ECO:0000256" key="4">
    <source>
        <dbReference type="ARBA" id="ARBA00023125"/>
    </source>
</evidence>
<comment type="similarity">
    <text evidence="1">Belongs to the sigma-70 factor family. ECF subfamily.</text>
</comment>
<gene>
    <name evidence="7" type="ORF">BJ971_003546</name>
</gene>
<evidence type="ECO:0000256" key="1">
    <source>
        <dbReference type="ARBA" id="ARBA00010641"/>
    </source>
</evidence>
<dbReference type="Gene3D" id="1.10.10.10">
    <property type="entry name" value="Winged helix-like DNA-binding domain superfamily/Winged helix DNA-binding domain"/>
    <property type="match status" value="1"/>
</dbReference>
<accession>A0A7W7HYD4</accession>
<evidence type="ECO:0000313" key="7">
    <source>
        <dbReference type="EMBL" id="MBB4762990.1"/>
    </source>
</evidence>
<dbReference type="Proteomes" id="UP000578112">
    <property type="component" value="Unassembled WGS sequence"/>
</dbReference>
<feature type="domain" description="RNA polymerase sigma-70 region 2" evidence="6">
    <location>
        <begin position="25"/>
        <end position="89"/>
    </location>
</feature>
<evidence type="ECO:0000259" key="6">
    <source>
        <dbReference type="Pfam" id="PF04542"/>
    </source>
</evidence>
<dbReference type="PANTHER" id="PTHR43133:SF8">
    <property type="entry name" value="RNA POLYMERASE SIGMA FACTOR HI_1459-RELATED"/>
    <property type="match status" value="1"/>
</dbReference>